<dbReference type="Pfam" id="PF18144">
    <property type="entry name" value="SMODS"/>
    <property type="match status" value="1"/>
</dbReference>
<dbReference type="Proteomes" id="UP000217301">
    <property type="component" value="Chromosome"/>
</dbReference>
<dbReference type="Gene3D" id="3.30.460.10">
    <property type="entry name" value="Beta Polymerase, domain 2"/>
    <property type="match status" value="1"/>
</dbReference>
<dbReference type="CDD" id="cd05400">
    <property type="entry name" value="NT_2-5OAS_ClassI-CCAase"/>
    <property type="match status" value="1"/>
</dbReference>
<dbReference type="Proteomes" id="UP000249902">
    <property type="component" value="Unassembled WGS sequence"/>
</dbReference>
<proteinExistence type="predicted"/>
<dbReference type="GO" id="GO:0016779">
    <property type="term" value="F:nucleotidyltransferase activity"/>
    <property type="evidence" value="ECO:0007669"/>
    <property type="project" value="InterPro"/>
</dbReference>
<dbReference type="RefSeq" id="WP_002680817.1">
    <property type="nucleotide sequence ID" value="NZ_CAUTEC010000077.1"/>
</dbReference>
<dbReference type="InterPro" id="IPR006116">
    <property type="entry name" value="NT_2-5OAS_ClassI-CCAase"/>
</dbReference>
<reference evidence="4" key="2">
    <citation type="submission" date="2017-06" db="EMBL/GenBank/DDBJ databases">
        <title>Capnocytophaga spp. assemblies.</title>
        <authorList>
            <person name="Gulvik C.A."/>
        </authorList>
    </citation>
    <scope>NUCLEOTIDE SEQUENCE [LARGE SCALE GENOMIC DNA]</scope>
    <source>
        <strain evidence="4">KC1668</strain>
    </source>
</reference>
<dbReference type="SUPFAM" id="SSF81301">
    <property type="entry name" value="Nucleotidyltransferase"/>
    <property type="match status" value="1"/>
</dbReference>
<dbReference type="EMBL" id="CP022385">
    <property type="protein sequence ID" value="ATA83493.1"/>
    <property type="molecule type" value="Genomic_DNA"/>
</dbReference>
<dbReference type="GO" id="GO:0051607">
    <property type="term" value="P:defense response to virus"/>
    <property type="evidence" value="ECO:0007669"/>
    <property type="project" value="UniProtKB-KW"/>
</dbReference>
<dbReference type="AlphaFoldDB" id="A0AAX2I7T5"/>
<keyword evidence="4" id="KW-1185">Reference proteome</keyword>
<organism evidence="3 5">
    <name type="scientific">Capnocytophaga sputigena</name>
    <dbReference type="NCBI Taxonomy" id="1019"/>
    <lineage>
        <taxon>Bacteria</taxon>
        <taxon>Pseudomonadati</taxon>
        <taxon>Bacteroidota</taxon>
        <taxon>Flavobacteriia</taxon>
        <taxon>Flavobacteriales</taxon>
        <taxon>Flavobacteriaceae</taxon>
        <taxon>Capnocytophaga</taxon>
    </lineage>
</organism>
<reference evidence="3 5" key="3">
    <citation type="submission" date="2018-06" db="EMBL/GenBank/DDBJ databases">
        <authorList>
            <consortium name="Pathogen Informatics"/>
            <person name="Doyle S."/>
        </authorList>
    </citation>
    <scope>NUCLEOTIDE SEQUENCE [LARGE SCALE GENOMIC DNA]</scope>
    <source>
        <strain evidence="3 5">NCTC11653</strain>
    </source>
</reference>
<name>A0AAX2I7T5_CAPSP</name>
<evidence type="ECO:0000313" key="2">
    <source>
        <dbReference type="EMBL" id="ATA83493.1"/>
    </source>
</evidence>
<evidence type="ECO:0000313" key="3">
    <source>
        <dbReference type="EMBL" id="SQA74461.1"/>
    </source>
</evidence>
<evidence type="ECO:0000256" key="1">
    <source>
        <dbReference type="ARBA" id="ARBA00023118"/>
    </source>
</evidence>
<evidence type="ECO:0000313" key="5">
    <source>
        <dbReference type="Proteomes" id="UP000249902"/>
    </source>
</evidence>
<sequence length="321" mass="37749">MNLLQSISKLIEKISITDKQEENIKASVKNITTTLEKDDTLHLKETFLNGSYERDTMIRPLDDIDIFVVLDESYWKDDFGVMRKPQSVLDKIKDFLNDQNDYKGKVRQDRPCVTVELSNKSFDILPAFEQIEGYLMPNYNLESWIPTYPKILTENLKNAHRDYSYKLKDIIRVIKYWNKLNGKMIPSFHIEEVAIKIFKFKIFENFEKSIREWFEKAECNLEINKFKSNTQYDDFKNKLNRTKTKLQNAKEFLDKNNQYEAKKIWKDVFGKEFPTVNEEEAKLFSKHLSEGTLKATSIGLLSTTLGKTMAASKGFYGEEIF</sequence>
<dbReference type="EMBL" id="UAVP01000003">
    <property type="protein sequence ID" value="SQA74461.1"/>
    <property type="molecule type" value="Genomic_DNA"/>
</dbReference>
<gene>
    <name evidence="2" type="ORF">CGC55_02750</name>
    <name evidence="3" type="ORF">NCTC11653_00345</name>
</gene>
<accession>A0AAX2I7T5</accession>
<protein>
    <submittedName>
        <fullName evidence="2">Nucleotidyltransferase</fullName>
    </submittedName>
    <submittedName>
        <fullName evidence="3">tRNA CCA-pyrophosphorylase</fullName>
    </submittedName>
</protein>
<keyword evidence="1" id="KW-0051">Antiviral defense</keyword>
<evidence type="ECO:0000313" key="4">
    <source>
        <dbReference type="Proteomes" id="UP000217301"/>
    </source>
</evidence>
<dbReference type="InterPro" id="IPR043519">
    <property type="entry name" value="NT_sf"/>
</dbReference>
<dbReference type="KEGG" id="cspu:CGC55_02750"/>
<reference evidence="2" key="1">
    <citation type="journal article" date="2017" name="Genome Announc.">
        <title>Twelve Complete Reference Genomes of Clinical Isolates in the Capnocytophaga Genus.</title>
        <authorList>
            <person name="Villarma A."/>
            <person name="Gulvik C.A."/>
            <person name="Rowe L.A."/>
            <person name="Sheth M."/>
            <person name="Juieng P."/>
            <person name="Nicholson A.C."/>
            <person name="Loparev V.N."/>
            <person name="McQuiston J.R."/>
        </authorList>
    </citation>
    <scope>NUCLEOTIDE SEQUENCE</scope>
    <source>
        <strain evidence="2">KC1668</strain>
    </source>
</reference>